<evidence type="ECO:0000313" key="2">
    <source>
        <dbReference type="Proteomes" id="UP000245626"/>
    </source>
</evidence>
<dbReference type="EMBL" id="KZ819760">
    <property type="protein sequence ID" value="PWN52735.1"/>
    <property type="molecule type" value="Genomic_DNA"/>
</dbReference>
<keyword evidence="2" id="KW-1185">Reference proteome</keyword>
<dbReference type="Proteomes" id="UP000245626">
    <property type="component" value="Unassembled WGS sequence"/>
</dbReference>
<reference evidence="1 2" key="1">
    <citation type="journal article" date="2018" name="Mol. Biol. Evol.">
        <title>Broad Genomic Sampling Reveals a Smut Pathogenic Ancestry of the Fungal Clade Ustilaginomycotina.</title>
        <authorList>
            <person name="Kijpornyongpan T."/>
            <person name="Mondo S.J."/>
            <person name="Barry K."/>
            <person name="Sandor L."/>
            <person name="Lee J."/>
            <person name="Lipzen A."/>
            <person name="Pangilinan J."/>
            <person name="LaButti K."/>
            <person name="Hainaut M."/>
            <person name="Henrissat B."/>
            <person name="Grigoriev I.V."/>
            <person name="Spatafora J.W."/>
            <person name="Aime M.C."/>
        </authorList>
    </citation>
    <scope>NUCLEOTIDE SEQUENCE [LARGE SCALE GENOMIC DNA]</scope>
    <source>
        <strain evidence="1 2">SA 807</strain>
    </source>
</reference>
<gene>
    <name evidence="1" type="ORF">IE53DRAFT_384791</name>
</gene>
<sequence length="1033" mass="114889">MISTPFVAVAATLAYLGSAIALPSALLESQLDSSLSSLQQRENTNSSEVEGIKPSFDITSCPGYRLTGQPQVFDAGFTAQLSLGGEACNAYGVDIHNLTLSVVYEKDYQLHVHIYDSDKKQYQLPNGLIFDRPGDDPSSVSGASSADASHLAFHHTAETGSQDGSDEPWAFWIERKSTGDIIFDTRTEKIPTYKDAMNNVVGDSKRNSTAMPAHPLVFENQYLQLSSALPEDANIYGLGEYVTGSFRRNPDETVQTFFTLDAGTPVDSNMYGYHPIYTEARSSSEGKLHTHAVYMQSTSGMDVLLRRGLIQYRAIGGTLDFRFFSGDEHDGTNSPNTAISQYVNFVGLPTMQPYWSFGFHLCRWGYNNISETQAVVDAMREADIPLEVQWSDIDWMSSFRNFVPDPKRFPPKEFAEFVNKLAEKHQHYVPIVDAAIPKAPTNETDRYDPGTRGEELDVFIKNKNGTQYVGEVWPGYAVFVDHQSKNAQQWWTEAIGNFSDIIPFSGLWLDMNEPSSFVAGNAAGPNTNLSDTPAYQAATSTAGWPQGYDNTTFGISGNITVGGKLTYQAGVVQNNVQKTQQLKKRAEPENDEERYGPSDPDYVYHNSSQRYLSNPPYAIHNGIHYSDTTLNLNLDKKTVAVEAVGQSGLPFYDVHNLDGTLEELHVYRALRQIRPNERPFLISRSTYPGAGRYTGHWLGDNYALWTILPSEESWDLKTGAGMTQSIDGMLQFQMFGIPMVGADVGGFSRNSDEELTNRWMMLGAFSPFFRNHNVQGAIPQEPYRWDSVAEASRKAIRKRYEILPSLYSHMSKASLTGEPAIRAIWYEFQQEFEKTKDFAHQFLFGPDLLVTPVLEPNVSTVNGLFPAAGGKWRNIFSYEALEVEPSKNVSVPAPLSSINVHLRPGHVLLTHAETGYTTYETRQQPYGLIVNLNENKTAQSSFYLDDGVTPAPTDNSTLSVSAEKGSLSTKIEGSYQVGQKLDKVIVLDVDERPSSVKLADKIIESFSYDEEKKMLNVTGLCADLNQPISLQWS</sequence>
<accession>A0ACD0P3Q9</accession>
<name>A0ACD0P3Q9_9BASI</name>
<organism evidence="1 2">
    <name type="scientific">Violaceomyces palustris</name>
    <dbReference type="NCBI Taxonomy" id="1673888"/>
    <lineage>
        <taxon>Eukaryota</taxon>
        <taxon>Fungi</taxon>
        <taxon>Dikarya</taxon>
        <taxon>Basidiomycota</taxon>
        <taxon>Ustilaginomycotina</taxon>
        <taxon>Ustilaginomycetes</taxon>
        <taxon>Violaceomycetales</taxon>
        <taxon>Violaceomycetaceae</taxon>
        <taxon>Violaceomyces</taxon>
    </lineage>
</organism>
<evidence type="ECO:0000313" key="1">
    <source>
        <dbReference type="EMBL" id="PWN52735.1"/>
    </source>
</evidence>
<proteinExistence type="predicted"/>
<protein>
    <submittedName>
        <fullName evidence="1">Alpha-glucosidase subunit 1</fullName>
    </submittedName>
</protein>